<evidence type="ECO:0000256" key="9">
    <source>
        <dbReference type="ARBA" id="ARBA00054057"/>
    </source>
</evidence>
<dbReference type="FunFam" id="3.40.50.150:FF:000235">
    <property type="entry name" value="Protein-L-isoaspartate O-methyltransferase"/>
    <property type="match status" value="1"/>
</dbReference>
<keyword evidence="7 10" id="KW-0949">S-adenosyl-L-methionine</keyword>
<dbReference type="PhylomeDB" id="B4QWX2"/>
<evidence type="ECO:0000256" key="4">
    <source>
        <dbReference type="ARBA" id="ARBA00022490"/>
    </source>
</evidence>
<proteinExistence type="inferred from homology"/>
<evidence type="ECO:0000256" key="6">
    <source>
        <dbReference type="ARBA" id="ARBA00022679"/>
    </source>
</evidence>
<evidence type="ECO:0000256" key="8">
    <source>
        <dbReference type="ARBA" id="ARBA00035815"/>
    </source>
</evidence>
<dbReference type="Proteomes" id="UP000000304">
    <property type="component" value="Chromosome 3R"/>
</dbReference>
<evidence type="ECO:0000313" key="11">
    <source>
        <dbReference type="EMBL" id="EDX11734.1"/>
    </source>
</evidence>
<organism evidence="11 12">
    <name type="scientific">Drosophila simulans</name>
    <name type="common">Fruit fly</name>
    <dbReference type="NCBI Taxonomy" id="7240"/>
    <lineage>
        <taxon>Eukaryota</taxon>
        <taxon>Metazoa</taxon>
        <taxon>Ecdysozoa</taxon>
        <taxon>Arthropoda</taxon>
        <taxon>Hexapoda</taxon>
        <taxon>Insecta</taxon>
        <taxon>Pterygota</taxon>
        <taxon>Neoptera</taxon>
        <taxon>Endopterygota</taxon>
        <taxon>Diptera</taxon>
        <taxon>Brachycera</taxon>
        <taxon>Muscomorpha</taxon>
        <taxon>Ephydroidea</taxon>
        <taxon>Drosophilidae</taxon>
        <taxon>Drosophila</taxon>
        <taxon>Sophophora</taxon>
    </lineage>
</organism>
<evidence type="ECO:0000256" key="7">
    <source>
        <dbReference type="ARBA" id="ARBA00022691"/>
    </source>
</evidence>
<dbReference type="NCBIfam" id="TIGR00080">
    <property type="entry name" value="pimt"/>
    <property type="match status" value="1"/>
</dbReference>
<dbReference type="Pfam" id="PF01135">
    <property type="entry name" value="PCMT"/>
    <property type="match status" value="1"/>
</dbReference>
<dbReference type="GO" id="GO:0005829">
    <property type="term" value="C:cytosol"/>
    <property type="evidence" value="ECO:0007669"/>
    <property type="project" value="UniProtKB-SubCell"/>
</dbReference>
<dbReference type="CDD" id="cd02440">
    <property type="entry name" value="AdoMet_MTases"/>
    <property type="match status" value="1"/>
</dbReference>
<dbReference type="GO" id="GO:0032259">
    <property type="term" value="P:methylation"/>
    <property type="evidence" value="ECO:0007669"/>
    <property type="project" value="UniProtKB-KW"/>
</dbReference>
<dbReference type="EMBL" id="CM000364">
    <property type="protein sequence ID" value="EDX11734.1"/>
    <property type="molecule type" value="Genomic_DNA"/>
</dbReference>
<comment type="function">
    <text evidence="9">Initiates the repair of damaged proteins by catalyzing methyl esterification of L-isoaspartyl and D-aspartyl residues produced by spontaneous isomerization and racemization of L-aspartyl and L-asparaginyl residues in aging peptides and proteins.</text>
</comment>
<keyword evidence="5 10" id="KW-0489">Methyltransferase</keyword>
<dbReference type="OrthoDB" id="73890at2759"/>
<evidence type="ECO:0000256" key="10">
    <source>
        <dbReference type="RuleBase" id="RU003802"/>
    </source>
</evidence>
<evidence type="ECO:0000256" key="3">
    <source>
        <dbReference type="ARBA" id="ARBA00011245"/>
    </source>
</evidence>
<dbReference type="Bgee" id="FBgn0191100">
    <property type="expression patterns" value="Expressed in embryo and 3 other cell types or tissues"/>
</dbReference>
<protein>
    <recommendedName>
        <fullName evidence="10">Protein-L-isoaspartate O-methyltransferase</fullName>
        <ecNumber evidence="10">2.1.1.77</ecNumber>
    </recommendedName>
</protein>
<comment type="catalytic activity">
    <reaction evidence="8">
        <text>[protein]-L-isoaspartate + S-adenosyl-L-methionine = [protein]-L-isoaspartate alpha-methyl ester + S-adenosyl-L-homocysteine</text>
        <dbReference type="Rhea" id="RHEA:12705"/>
        <dbReference type="Rhea" id="RHEA-COMP:12143"/>
        <dbReference type="Rhea" id="RHEA-COMP:12144"/>
        <dbReference type="ChEBI" id="CHEBI:57856"/>
        <dbReference type="ChEBI" id="CHEBI:59789"/>
        <dbReference type="ChEBI" id="CHEBI:90596"/>
        <dbReference type="ChEBI" id="CHEBI:90598"/>
        <dbReference type="EC" id="2.1.1.77"/>
    </reaction>
    <physiologicalReaction direction="left-to-right" evidence="8">
        <dbReference type="Rhea" id="RHEA:12706"/>
    </physiologicalReaction>
</comment>
<sequence>MAWRSVGANNEDLIRQLKDHGVIASDAVAQAMKETDRKHYSPRNPYMDAPQPIGGGVTISAPHMHAFALEYLRDQLKPGARILDVGSGSGYLTACFYRYIKAKGVDADTRIVGIEHQAELVRLSKANLNTDDRSMLDSGQLLIVEGDGRKGYPPNAPYNAIHVGAAAPDTPTELINQLANGGRLIVPVGPDGGSQYMQQYDKDANGKVYQKHFGHAPPYTSKTPKHF</sequence>
<keyword evidence="4" id="KW-0963">Cytoplasm</keyword>
<dbReference type="EC" id="2.1.1.77" evidence="10"/>
<dbReference type="InterPro" id="IPR029063">
    <property type="entry name" value="SAM-dependent_MTases_sf"/>
</dbReference>
<dbReference type="HOGENOM" id="CLU_055432_0_4_1"/>
<evidence type="ECO:0000256" key="5">
    <source>
        <dbReference type="ARBA" id="ARBA00022603"/>
    </source>
</evidence>
<dbReference type="GO" id="GO:0042742">
    <property type="term" value="P:defense response to bacterium"/>
    <property type="evidence" value="ECO:0007669"/>
    <property type="project" value="EnsemblMetazoa"/>
</dbReference>
<keyword evidence="6 10" id="KW-0808">Transferase</keyword>
<dbReference type="GO" id="GO:0004719">
    <property type="term" value="F:protein-L-isoaspartate (D-aspartate) O-methyltransferase activity"/>
    <property type="evidence" value="ECO:0007669"/>
    <property type="project" value="UniProtKB-UniRule"/>
</dbReference>
<gene>
    <name evidence="11" type="primary">Dsim\GD19608</name>
    <name evidence="11" type="ORF">Dsim_GD19608</name>
</gene>
<evidence type="ECO:0000256" key="1">
    <source>
        <dbReference type="ARBA" id="ARBA00004514"/>
    </source>
</evidence>
<keyword evidence="12" id="KW-1185">Reference proteome</keyword>
<comment type="similarity">
    <text evidence="2 10">Belongs to the methyltransferase superfamily. L-isoaspartyl/D-aspartyl protein methyltransferase family.</text>
</comment>
<evidence type="ECO:0000313" key="12">
    <source>
        <dbReference type="Proteomes" id="UP000000304"/>
    </source>
</evidence>
<comment type="subcellular location">
    <subcellularLocation>
        <location evidence="1">Cytoplasm</location>
        <location evidence="1">Cytosol</location>
    </subcellularLocation>
</comment>
<dbReference type="OMA" id="HMHASAC"/>
<dbReference type="SMR" id="B4QWX2"/>
<name>B4QWX2_DROSI</name>
<accession>B4QWX2</accession>
<dbReference type="PANTHER" id="PTHR11579">
    <property type="entry name" value="PROTEIN-L-ISOASPARTATE O-METHYLTRANSFERASE"/>
    <property type="match status" value="1"/>
</dbReference>
<dbReference type="AlphaFoldDB" id="B4QWX2"/>
<dbReference type="InterPro" id="IPR000682">
    <property type="entry name" value="PCMT"/>
</dbReference>
<dbReference type="Gene3D" id="3.40.50.150">
    <property type="entry name" value="Vaccinia Virus protein VP39"/>
    <property type="match status" value="1"/>
</dbReference>
<dbReference type="PANTHER" id="PTHR11579:SF0">
    <property type="entry name" value="PROTEIN-L-ISOASPARTATE(D-ASPARTATE) O-METHYLTRANSFERASE"/>
    <property type="match status" value="1"/>
</dbReference>
<comment type="subunit">
    <text evidence="3">Monomer.</text>
</comment>
<reference evidence="11 12" key="1">
    <citation type="journal article" date="2007" name="Nature">
        <title>Evolution of genes and genomes on the Drosophila phylogeny.</title>
        <authorList>
            <consortium name="Drosophila 12 Genomes Consortium"/>
            <person name="Clark A.G."/>
            <person name="Eisen M.B."/>
            <person name="Smith D.R."/>
            <person name="Bergman C.M."/>
            <person name="Oliver B."/>
            <person name="Markow T.A."/>
            <person name="Kaufman T.C."/>
            <person name="Kellis M."/>
            <person name="Gelbart W."/>
            <person name="Iyer V.N."/>
            <person name="Pollard D.A."/>
            <person name="Sackton T.B."/>
            <person name="Larracuente A.M."/>
            <person name="Singh N.D."/>
            <person name="Abad J.P."/>
            <person name="Abt D.N."/>
            <person name="Adryan B."/>
            <person name="Aguade M."/>
            <person name="Akashi H."/>
            <person name="Anderson W.W."/>
            <person name="Aquadro C.F."/>
            <person name="Ardell D.H."/>
            <person name="Arguello R."/>
            <person name="Artieri C.G."/>
            <person name="Barbash D.A."/>
            <person name="Barker D."/>
            <person name="Barsanti P."/>
            <person name="Batterham P."/>
            <person name="Batzoglou S."/>
            <person name="Begun D."/>
            <person name="Bhutkar A."/>
            <person name="Blanco E."/>
            <person name="Bosak S.A."/>
            <person name="Bradley R.K."/>
            <person name="Brand A.D."/>
            <person name="Brent M.R."/>
            <person name="Brooks A.N."/>
            <person name="Brown R.H."/>
            <person name="Butlin R.K."/>
            <person name="Caggese C."/>
            <person name="Calvi B.R."/>
            <person name="Bernardo de Carvalho A."/>
            <person name="Caspi A."/>
            <person name="Castrezana S."/>
            <person name="Celniker S.E."/>
            <person name="Chang J.L."/>
            <person name="Chapple C."/>
            <person name="Chatterji S."/>
            <person name="Chinwalla A."/>
            <person name="Civetta A."/>
            <person name="Clifton S.W."/>
            <person name="Comeron J.M."/>
            <person name="Costello J.C."/>
            <person name="Coyne J.A."/>
            <person name="Daub J."/>
            <person name="David R.G."/>
            <person name="Delcher A.L."/>
            <person name="Delehaunty K."/>
            <person name="Do C.B."/>
            <person name="Ebling H."/>
            <person name="Edwards K."/>
            <person name="Eickbush T."/>
            <person name="Evans J.D."/>
            <person name="Filipski A."/>
            <person name="Findeiss S."/>
            <person name="Freyhult E."/>
            <person name="Fulton L."/>
            <person name="Fulton R."/>
            <person name="Garcia A.C."/>
            <person name="Gardiner A."/>
            <person name="Garfield D.A."/>
            <person name="Garvin B.E."/>
            <person name="Gibson G."/>
            <person name="Gilbert D."/>
            <person name="Gnerre S."/>
            <person name="Godfrey J."/>
            <person name="Good R."/>
            <person name="Gotea V."/>
            <person name="Gravely B."/>
            <person name="Greenberg A.J."/>
            <person name="Griffiths-Jones S."/>
            <person name="Gross S."/>
            <person name="Guigo R."/>
            <person name="Gustafson E.A."/>
            <person name="Haerty W."/>
            <person name="Hahn M.W."/>
            <person name="Halligan D.L."/>
            <person name="Halpern A.L."/>
            <person name="Halter G.M."/>
            <person name="Han M.V."/>
            <person name="Heger A."/>
            <person name="Hillier L."/>
            <person name="Hinrichs A.S."/>
            <person name="Holmes I."/>
            <person name="Hoskins R.A."/>
            <person name="Hubisz M.J."/>
            <person name="Hultmark D."/>
            <person name="Huntley M.A."/>
            <person name="Jaffe D.B."/>
            <person name="Jagadeeshan S."/>
            <person name="Jeck W.R."/>
            <person name="Johnson J."/>
            <person name="Jones C.D."/>
            <person name="Jordan W.C."/>
            <person name="Karpen G.H."/>
            <person name="Kataoka E."/>
            <person name="Keightley P.D."/>
            <person name="Kheradpour P."/>
            <person name="Kirkness E.F."/>
            <person name="Koerich L.B."/>
            <person name="Kristiansen K."/>
            <person name="Kudrna D."/>
            <person name="Kulathinal R.J."/>
            <person name="Kumar S."/>
            <person name="Kwok R."/>
            <person name="Lander E."/>
            <person name="Langley C.H."/>
            <person name="Lapoint R."/>
            <person name="Lazzaro B.P."/>
            <person name="Lee S.J."/>
            <person name="Levesque L."/>
            <person name="Li R."/>
            <person name="Lin C.F."/>
            <person name="Lin M.F."/>
            <person name="Lindblad-Toh K."/>
            <person name="Llopart A."/>
            <person name="Long M."/>
            <person name="Low L."/>
            <person name="Lozovsky E."/>
            <person name="Lu J."/>
            <person name="Luo M."/>
            <person name="Machado C.A."/>
            <person name="Makalowski W."/>
            <person name="Marzo M."/>
            <person name="Matsuda M."/>
            <person name="Matzkin L."/>
            <person name="McAllister B."/>
            <person name="McBride C.S."/>
            <person name="McKernan B."/>
            <person name="McKernan K."/>
            <person name="Mendez-Lago M."/>
            <person name="Minx P."/>
            <person name="Mollenhauer M.U."/>
            <person name="Montooth K."/>
            <person name="Mount S.M."/>
            <person name="Mu X."/>
            <person name="Myers E."/>
            <person name="Negre B."/>
            <person name="Newfeld S."/>
            <person name="Nielsen R."/>
            <person name="Noor M.A."/>
            <person name="O'Grady P."/>
            <person name="Pachter L."/>
            <person name="Papaceit M."/>
            <person name="Parisi M.J."/>
            <person name="Parisi M."/>
            <person name="Parts L."/>
            <person name="Pedersen J.S."/>
            <person name="Pesole G."/>
            <person name="Phillippy A.M."/>
            <person name="Ponting C.P."/>
            <person name="Pop M."/>
            <person name="Porcelli D."/>
            <person name="Powell J.R."/>
            <person name="Prohaska S."/>
            <person name="Pruitt K."/>
            <person name="Puig M."/>
            <person name="Quesneville H."/>
            <person name="Ram K.R."/>
            <person name="Rand D."/>
            <person name="Rasmussen M.D."/>
            <person name="Reed L.K."/>
            <person name="Reenan R."/>
            <person name="Reily A."/>
            <person name="Remington K.A."/>
            <person name="Rieger T.T."/>
            <person name="Ritchie M.G."/>
            <person name="Robin C."/>
            <person name="Rogers Y.H."/>
            <person name="Rohde C."/>
            <person name="Rozas J."/>
            <person name="Rubenfield M.J."/>
            <person name="Ruiz A."/>
            <person name="Russo S."/>
            <person name="Salzberg S.L."/>
            <person name="Sanchez-Gracia A."/>
            <person name="Saranga D.J."/>
            <person name="Sato H."/>
            <person name="Schaeffer S.W."/>
            <person name="Schatz M.C."/>
            <person name="Schlenke T."/>
            <person name="Schwartz R."/>
            <person name="Segarra C."/>
            <person name="Singh R.S."/>
            <person name="Sirot L."/>
            <person name="Sirota M."/>
            <person name="Sisneros N.B."/>
            <person name="Smith C.D."/>
            <person name="Smith T.F."/>
            <person name="Spieth J."/>
            <person name="Stage D.E."/>
            <person name="Stark A."/>
            <person name="Stephan W."/>
            <person name="Strausberg R.L."/>
            <person name="Strempel S."/>
            <person name="Sturgill D."/>
            <person name="Sutton G."/>
            <person name="Sutton G.G."/>
            <person name="Tao W."/>
            <person name="Teichmann S."/>
            <person name="Tobari Y.N."/>
            <person name="Tomimura Y."/>
            <person name="Tsolas J.M."/>
            <person name="Valente V.L."/>
            <person name="Venter E."/>
            <person name="Venter J.C."/>
            <person name="Vicario S."/>
            <person name="Vieira F.G."/>
            <person name="Vilella A.J."/>
            <person name="Villasante A."/>
            <person name="Walenz B."/>
            <person name="Wang J."/>
            <person name="Wasserman M."/>
            <person name="Watts T."/>
            <person name="Wilson D."/>
            <person name="Wilson R.K."/>
            <person name="Wing R.A."/>
            <person name="Wolfner M.F."/>
            <person name="Wong A."/>
            <person name="Wong G.K."/>
            <person name="Wu C.I."/>
            <person name="Wu G."/>
            <person name="Yamamoto D."/>
            <person name="Yang H.P."/>
            <person name="Yang S.P."/>
            <person name="Yorke J.A."/>
            <person name="Yoshida K."/>
            <person name="Zdobnov E."/>
            <person name="Zhang P."/>
            <person name="Zhang Y."/>
            <person name="Zimin A.V."/>
            <person name="Baldwin J."/>
            <person name="Abdouelleil A."/>
            <person name="Abdulkadir J."/>
            <person name="Abebe A."/>
            <person name="Abera B."/>
            <person name="Abreu J."/>
            <person name="Acer S.C."/>
            <person name="Aftuck L."/>
            <person name="Alexander A."/>
            <person name="An P."/>
            <person name="Anderson E."/>
            <person name="Anderson S."/>
            <person name="Arachi H."/>
            <person name="Azer M."/>
            <person name="Bachantsang P."/>
            <person name="Barry A."/>
            <person name="Bayul T."/>
            <person name="Berlin A."/>
            <person name="Bessette D."/>
            <person name="Bloom T."/>
            <person name="Blye J."/>
            <person name="Boguslavskiy L."/>
            <person name="Bonnet C."/>
            <person name="Boukhgalter B."/>
            <person name="Bourzgui I."/>
            <person name="Brown A."/>
            <person name="Cahill P."/>
            <person name="Channer S."/>
            <person name="Cheshatsang Y."/>
            <person name="Chuda L."/>
            <person name="Citroen M."/>
            <person name="Collymore A."/>
            <person name="Cooke P."/>
            <person name="Costello M."/>
            <person name="D'Aco K."/>
            <person name="Daza R."/>
            <person name="De Haan G."/>
            <person name="DeGray S."/>
            <person name="DeMaso C."/>
            <person name="Dhargay N."/>
            <person name="Dooley K."/>
            <person name="Dooley E."/>
            <person name="Doricent M."/>
            <person name="Dorje P."/>
            <person name="Dorjee K."/>
            <person name="Dupes A."/>
            <person name="Elong R."/>
            <person name="Falk J."/>
            <person name="Farina A."/>
            <person name="Faro S."/>
            <person name="Ferguson D."/>
            <person name="Fisher S."/>
            <person name="Foley C.D."/>
            <person name="Franke A."/>
            <person name="Friedrich D."/>
            <person name="Gadbois L."/>
            <person name="Gearin G."/>
            <person name="Gearin C.R."/>
            <person name="Giannoukos G."/>
            <person name="Goode T."/>
            <person name="Graham J."/>
            <person name="Grandbois E."/>
            <person name="Grewal S."/>
            <person name="Gyaltsen K."/>
            <person name="Hafez N."/>
            <person name="Hagos B."/>
            <person name="Hall J."/>
            <person name="Henson C."/>
            <person name="Hollinger A."/>
            <person name="Honan T."/>
            <person name="Huard M.D."/>
            <person name="Hughes L."/>
            <person name="Hurhula B."/>
            <person name="Husby M.E."/>
            <person name="Kamat A."/>
            <person name="Kanga B."/>
            <person name="Kashin S."/>
            <person name="Khazanovich D."/>
            <person name="Kisner P."/>
            <person name="Lance K."/>
            <person name="Lara M."/>
            <person name="Lee W."/>
            <person name="Lennon N."/>
            <person name="Letendre F."/>
            <person name="LeVine R."/>
            <person name="Lipovsky A."/>
            <person name="Liu X."/>
            <person name="Liu J."/>
            <person name="Liu S."/>
            <person name="Lokyitsang T."/>
            <person name="Lokyitsang Y."/>
            <person name="Lubonja R."/>
            <person name="Lui A."/>
            <person name="MacDonald P."/>
            <person name="Magnisalis V."/>
            <person name="Maru K."/>
            <person name="Matthews C."/>
            <person name="McCusker W."/>
            <person name="McDonough S."/>
            <person name="Mehta T."/>
            <person name="Meldrim J."/>
            <person name="Meneus L."/>
            <person name="Mihai O."/>
            <person name="Mihalev A."/>
            <person name="Mihova T."/>
            <person name="Mittelman R."/>
            <person name="Mlenga V."/>
            <person name="Montmayeur A."/>
            <person name="Mulrain L."/>
            <person name="Navidi A."/>
            <person name="Naylor J."/>
            <person name="Negash T."/>
            <person name="Nguyen T."/>
            <person name="Nguyen N."/>
            <person name="Nicol R."/>
            <person name="Norbu C."/>
            <person name="Norbu N."/>
            <person name="Novod N."/>
            <person name="O'Neill B."/>
            <person name="Osman S."/>
            <person name="Markiewicz E."/>
            <person name="Oyono O.L."/>
            <person name="Patti C."/>
            <person name="Phunkhang P."/>
            <person name="Pierre F."/>
            <person name="Priest M."/>
            <person name="Raghuraman S."/>
            <person name="Rege F."/>
            <person name="Reyes R."/>
            <person name="Rise C."/>
            <person name="Rogov P."/>
            <person name="Ross K."/>
            <person name="Ryan E."/>
            <person name="Settipalli S."/>
            <person name="Shea T."/>
            <person name="Sherpa N."/>
            <person name="Shi L."/>
            <person name="Shih D."/>
            <person name="Sparrow T."/>
            <person name="Spaulding J."/>
            <person name="Stalker J."/>
            <person name="Stange-Thomann N."/>
            <person name="Stavropoulos S."/>
            <person name="Stone C."/>
            <person name="Strader C."/>
            <person name="Tesfaye S."/>
            <person name="Thomson T."/>
            <person name="Thoulutsang Y."/>
            <person name="Thoulutsang D."/>
            <person name="Topham K."/>
            <person name="Topping I."/>
            <person name="Tsamla T."/>
            <person name="Vassiliev H."/>
            <person name="Vo A."/>
            <person name="Wangchuk T."/>
            <person name="Wangdi T."/>
            <person name="Weiand M."/>
            <person name="Wilkinson J."/>
            <person name="Wilson A."/>
            <person name="Yadav S."/>
            <person name="Young G."/>
            <person name="Yu Q."/>
            <person name="Zembek L."/>
            <person name="Zhong D."/>
            <person name="Zimmer A."/>
            <person name="Zwirko Z."/>
            <person name="Jaffe D.B."/>
            <person name="Alvarez P."/>
            <person name="Brockman W."/>
            <person name="Butler J."/>
            <person name="Chin C."/>
            <person name="Gnerre S."/>
            <person name="Grabherr M."/>
            <person name="Kleber M."/>
            <person name="Mauceli E."/>
            <person name="MacCallum I."/>
        </authorList>
    </citation>
    <scope>NUCLEOTIDE SEQUENCE [LARGE SCALE GENOMIC DNA]</scope>
    <source>
        <strain evidence="12">white501</strain>
    </source>
</reference>
<dbReference type="STRING" id="7240.B4QWX2"/>
<dbReference type="SUPFAM" id="SSF53335">
    <property type="entry name" value="S-adenosyl-L-methionine-dependent methyltransferases"/>
    <property type="match status" value="1"/>
</dbReference>
<evidence type="ECO:0000256" key="2">
    <source>
        <dbReference type="ARBA" id="ARBA00005369"/>
    </source>
</evidence>
<dbReference type="PROSITE" id="PS01279">
    <property type="entry name" value="PCMT"/>
    <property type="match status" value="1"/>
</dbReference>